<reference evidence="1" key="1">
    <citation type="submission" date="2016-01" db="EMBL/GenBank/DDBJ databases">
        <authorList>
            <person name="Regsiter A."/>
            <person name="william w."/>
        </authorList>
    </citation>
    <scope>NUCLEOTIDE SEQUENCE</scope>
    <source>
        <strain evidence="1">NCPPB 1641</strain>
    </source>
</reference>
<evidence type="ECO:0000313" key="2">
    <source>
        <dbReference type="Proteomes" id="UP000192140"/>
    </source>
</evidence>
<sequence length="63" mass="6740">MQIPGSLRSLPIKIAAWVADVKGEMDTGRTSVSPVSHVRSSFMMSHNLTVGTSQLSSLSEPEP</sequence>
<evidence type="ECO:0000313" key="1">
    <source>
        <dbReference type="EMBL" id="CVI58334.1"/>
    </source>
</evidence>
<keyword evidence="2" id="KW-1185">Reference proteome</keyword>
<dbReference type="EMBL" id="FCNP01000033">
    <property type="protein sequence ID" value="CVI58334.1"/>
    <property type="molecule type" value="Genomic_DNA"/>
</dbReference>
<gene>
    <name evidence="1" type="ORF">AGR7A_Lc120050</name>
</gene>
<proteinExistence type="predicted"/>
<protein>
    <submittedName>
        <fullName evidence="1">Uncharacterized protein</fullName>
    </submittedName>
</protein>
<accession>A0A1S7TUT1</accession>
<dbReference type="AlphaFoldDB" id="A0A1S7TUT1"/>
<name>A0A1S7TUT1_9HYPH</name>
<comment type="caution">
    <text evidence="1">The sequence shown here is derived from an EMBL/GenBank/DDBJ whole genome shotgun (WGS) entry which is preliminary data.</text>
</comment>
<dbReference type="Proteomes" id="UP000192140">
    <property type="component" value="Unassembled WGS sequence"/>
</dbReference>
<organism evidence="1 2">
    <name type="scientific">Agrobacterium deltaense NCPPB 1641</name>
    <dbReference type="NCBI Taxonomy" id="1183425"/>
    <lineage>
        <taxon>Bacteria</taxon>
        <taxon>Pseudomonadati</taxon>
        <taxon>Pseudomonadota</taxon>
        <taxon>Alphaproteobacteria</taxon>
        <taxon>Hyphomicrobiales</taxon>
        <taxon>Rhizobiaceae</taxon>
        <taxon>Rhizobium/Agrobacterium group</taxon>
        <taxon>Agrobacterium</taxon>
    </lineage>
</organism>